<organism evidence="3 4">
    <name type="scientific">Paenibacillus chitinolyticus</name>
    <dbReference type="NCBI Taxonomy" id="79263"/>
    <lineage>
        <taxon>Bacteria</taxon>
        <taxon>Bacillati</taxon>
        <taxon>Bacillota</taxon>
        <taxon>Bacilli</taxon>
        <taxon>Bacillales</taxon>
        <taxon>Paenibacillaceae</taxon>
        <taxon>Paenibacillus</taxon>
    </lineage>
</organism>
<reference evidence="3 4" key="1">
    <citation type="submission" date="2018-01" db="EMBL/GenBank/DDBJ databases">
        <title>The whole genome sequencing and assembly of Paenibacillus chitinolyticus KCCM 41400 strain.</title>
        <authorList>
            <person name="Kim J.-Y."/>
            <person name="Park M.-K."/>
            <person name="Lee Y.-J."/>
            <person name="Yi H."/>
            <person name="Bahn Y.-S."/>
            <person name="Kim J.F."/>
            <person name="Lee D.-W."/>
        </authorList>
    </citation>
    <scope>NUCLEOTIDE SEQUENCE [LARGE SCALE GENOMIC DNA]</scope>
    <source>
        <strain evidence="3 4">KCCM 41400</strain>
    </source>
</reference>
<evidence type="ECO:0000313" key="5">
    <source>
        <dbReference type="Proteomes" id="UP001527202"/>
    </source>
</evidence>
<keyword evidence="5" id="KW-1185">Reference proteome</keyword>
<reference evidence="2 5" key="2">
    <citation type="submission" date="2022-05" db="EMBL/GenBank/DDBJ databases">
        <title>Genome Sequencing of Bee-Associated Microbes.</title>
        <authorList>
            <person name="Dunlap C."/>
        </authorList>
    </citation>
    <scope>NUCLEOTIDE SEQUENCE [LARGE SCALE GENOMIC DNA]</scope>
    <source>
        <strain evidence="2 5">NRRL B-23120</strain>
    </source>
</reference>
<name>A0A410WVJ6_9BACL</name>
<dbReference type="Pfam" id="PF07187">
    <property type="entry name" value="DUF1405"/>
    <property type="match status" value="1"/>
</dbReference>
<keyword evidence="1" id="KW-0812">Transmembrane</keyword>
<evidence type="ECO:0000313" key="3">
    <source>
        <dbReference type="EMBL" id="QAV18333.1"/>
    </source>
</evidence>
<feature type="transmembrane region" description="Helical" evidence="1">
    <location>
        <begin position="189"/>
        <end position="209"/>
    </location>
</feature>
<evidence type="ECO:0000256" key="1">
    <source>
        <dbReference type="SAM" id="Phobius"/>
    </source>
</evidence>
<keyword evidence="1" id="KW-1133">Transmembrane helix</keyword>
<dbReference type="PANTHER" id="PTHR40042:SF1">
    <property type="entry name" value="DUF1405 DOMAIN-CONTAINING PROTEIN"/>
    <property type="match status" value="1"/>
</dbReference>
<dbReference type="OrthoDB" id="152213at2"/>
<accession>A0A410WVJ6</accession>
<gene>
    <name evidence="2" type="ORF">M5X16_01310</name>
    <name evidence="3" type="ORF">PC41400_11905</name>
</gene>
<evidence type="ECO:0000313" key="2">
    <source>
        <dbReference type="EMBL" id="MCY9594417.1"/>
    </source>
</evidence>
<evidence type="ECO:0000313" key="4">
    <source>
        <dbReference type="Proteomes" id="UP000288943"/>
    </source>
</evidence>
<dbReference type="EMBL" id="CP026520">
    <property type="protein sequence ID" value="QAV18333.1"/>
    <property type="molecule type" value="Genomic_DNA"/>
</dbReference>
<feature type="transmembrane region" description="Helical" evidence="1">
    <location>
        <begin position="50"/>
        <end position="74"/>
    </location>
</feature>
<feature type="transmembrane region" description="Helical" evidence="1">
    <location>
        <begin position="20"/>
        <end position="38"/>
    </location>
</feature>
<dbReference type="AlphaFoldDB" id="A0A410WVJ6"/>
<protein>
    <submittedName>
        <fullName evidence="3">DUF1405 domain-containing protein</fullName>
    </submittedName>
</protein>
<dbReference type="InterPro" id="IPR009845">
    <property type="entry name" value="DUF1405"/>
</dbReference>
<feature type="transmembrane region" description="Helical" evidence="1">
    <location>
        <begin position="151"/>
        <end position="169"/>
    </location>
</feature>
<proteinExistence type="predicted"/>
<sequence length="219" mass="25085">MRNNATLHQALTLLRSRPMLWLLFWINALGTVYGYYWYKYQLIDTYDFEPAWYLPFVPDSPTASLFFTLTLLYLLRDERTTGVGLGKRSLLRGFIEAFGLVTSFKYGIWAVAMIWSGYALGDPVAWQDWMLTLSHLGMAIEVLLFASVMTYSVSAVLLVAVWAFANDWMDYTKGIFPRLSEVLMPHLDTIQWFTIGLSAAGILAALACLPYQKHRLRKV</sequence>
<dbReference type="PANTHER" id="PTHR40042">
    <property type="entry name" value="HYPOTHETICAL MEMBRANE SPANNING PROTEIN"/>
    <property type="match status" value="1"/>
</dbReference>
<dbReference type="Proteomes" id="UP001527202">
    <property type="component" value="Unassembled WGS sequence"/>
</dbReference>
<keyword evidence="1" id="KW-0472">Membrane</keyword>
<dbReference type="Proteomes" id="UP000288943">
    <property type="component" value="Chromosome"/>
</dbReference>
<dbReference type="GeneID" id="95375513"/>
<dbReference type="KEGG" id="pchi:PC41400_11905"/>
<dbReference type="EMBL" id="JAMDMJ010000001">
    <property type="protein sequence ID" value="MCY9594417.1"/>
    <property type="molecule type" value="Genomic_DNA"/>
</dbReference>
<dbReference type="RefSeq" id="WP_042228416.1">
    <property type="nucleotide sequence ID" value="NZ_CP026520.1"/>
</dbReference>